<evidence type="ECO:0000259" key="2">
    <source>
        <dbReference type="Pfam" id="PF03372"/>
    </source>
</evidence>
<dbReference type="Gene3D" id="3.60.10.10">
    <property type="entry name" value="Endonuclease/exonuclease/phosphatase"/>
    <property type="match status" value="1"/>
</dbReference>
<dbReference type="PANTHER" id="PTHR12121:SF36">
    <property type="entry name" value="ENDONUCLEASE_EXONUCLEASE_PHOSPHATASE DOMAIN-CONTAINING PROTEIN"/>
    <property type="match status" value="1"/>
</dbReference>
<feature type="compositionally biased region" description="Basic and acidic residues" evidence="1">
    <location>
        <begin position="332"/>
        <end position="346"/>
    </location>
</feature>
<dbReference type="CDD" id="cd09083">
    <property type="entry name" value="EEP-1"/>
    <property type="match status" value="1"/>
</dbReference>
<dbReference type="EMBL" id="FOIS01000001">
    <property type="protein sequence ID" value="SEV84652.1"/>
    <property type="molecule type" value="Genomic_DNA"/>
</dbReference>
<dbReference type="OrthoDB" id="200635at2157"/>
<sequence length="346" mass="38475">MFDDFPRRAFVRGVGATVTGTALGSGAASATDRDEANAEADENEVADADDRPPANTRSATYRACSFNIRYDNPDDDYPWDERLGRIGEAVTEIDPDLLGVQEALPNQYDDLRAALDDYEWYGVGREDGDRSGEMVPVAWRADRFDVLDRGEFWLSETPGEPSVGWDADLPRVTTWARLRHRESDRRVWLCSTHFSHVSETARVESAALIHDRVRERAADGDDVVVTGDCNARPSRRPYRVLTGTGDEGAGESSLFDPRREAGTNGVEGPWGTYHGFTNEIGDRIDYVLTLETATVKGYRTLDVRDTAYRSDHLPVVAEFAYGSPSQWTSPGRRTERDDESPGRGNS</sequence>
<dbReference type="InterPro" id="IPR006311">
    <property type="entry name" value="TAT_signal"/>
</dbReference>
<dbReference type="InterPro" id="IPR036691">
    <property type="entry name" value="Endo/exonu/phosph_ase_sf"/>
</dbReference>
<evidence type="ECO:0000256" key="1">
    <source>
        <dbReference type="SAM" id="MobiDB-lite"/>
    </source>
</evidence>
<dbReference type="SUPFAM" id="SSF56219">
    <property type="entry name" value="DNase I-like"/>
    <property type="match status" value="1"/>
</dbReference>
<accession>A0A1I0M8K4</accession>
<feature type="compositionally biased region" description="Low complexity" evidence="1">
    <location>
        <begin position="21"/>
        <end position="30"/>
    </location>
</feature>
<dbReference type="STRING" id="1202768.SAMN05216285_0632"/>
<dbReference type="Pfam" id="PF03372">
    <property type="entry name" value="Exo_endo_phos"/>
    <property type="match status" value="1"/>
</dbReference>
<dbReference type="PANTHER" id="PTHR12121">
    <property type="entry name" value="CARBON CATABOLITE REPRESSOR PROTEIN 4"/>
    <property type="match status" value="1"/>
</dbReference>
<evidence type="ECO:0000313" key="3">
    <source>
        <dbReference type="EMBL" id="SEV84652.1"/>
    </source>
</evidence>
<name>A0A1I0M8K4_9EURY</name>
<reference evidence="4" key="1">
    <citation type="submission" date="2016-10" db="EMBL/GenBank/DDBJ databases">
        <authorList>
            <person name="Varghese N."/>
        </authorList>
    </citation>
    <scope>NUCLEOTIDE SEQUENCE [LARGE SCALE GENOMIC DNA]</scope>
    <source>
        <strain evidence="4">CGMCC 1.12284</strain>
    </source>
</reference>
<feature type="region of interest" description="Disordered" evidence="1">
    <location>
        <begin position="321"/>
        <end position="346"/>
    </location>
</feature>
<dbReference type="InterPro" id="IPR005135">
    <property type="entry name" value="Endo/exonuclease/phosphatase"/>
</dbReference>
<keyword evidence="3" id="KW-0378">Hydrolase</keyword>
<protein>
    <submittedName>
        <fullName evidence="3">Metal-dependent hydrolase, endonuclease/exonuclease/phosphatase family</fullName>
    </submittedName>
</protein>
<feature type="domain" description="Endonuclease/exonuclease/phosphatase" evidence="2">
    <location>
        <begin position="64"/>
        <end position="312"/>
    </location>
</feature>
<organism evidence="3 4">
    <name type="scientific">Natrinema salifodinae</name>
    <dbReference type="NCBI Taxonomy" id="1202768"/>
    <lineage>
        <taxon>Archaea</taxon>
        <taxon>Methanobacteriati</taxon>
        <taxon>Methanobacteriota</taxon>
        <taxon>Stenosarchaea group</taxon>
        <taxon>Halobacteria</taxon>
        <taxon>Halobacteriales</taxon>
        <taxon>Natrialbaceae</taxon>
        <taxon>Natrinema</taxon>
    </lineage>
</organism>
<dbReference type="AlphaFoldDB" id="A0A1I0M8K4"/>
<dbReference type="Proteomes" id="UP000183275">
    <property type="component" value="Unassembled WGS sequence"/>
</dbReference>
<keyword evidence="3" id="KW-0540">Nuclease</keyword>
<dbReference type="PROSITE" id="PS51318">
    <property type="entry name" value="TAT"/>
    <property type="match status" value="1"/>
</dbReference>
<gene>
    <name evidence="3" type="ORF">SAMN05216285_0632</name>
</gene>
<dbReference type="GO" id="GO:0000175">
    <property type="term" value="F:3'-5'-RNA exonuclease activity"/>
    <property type="evidence" value="ECO:0007669"/>
    <property type="project" value="TreeGrafter"/>
</dbReference>
<evidence type="ECO:0000313" key="4">
    <source>
        <dbReference type="Proteomes" id="UP000183275"/>
    </source>
</evidence>
<feature type="region of interest" description="Disordered" evidence="1">
    <location>
        <begin position="236"/>
        <end position="266"/>
    </location>
</feature>
<keyword evidence="3" id="KW-0255">Endonuclease</keyword>
<keyword evidence="4" id="KW-1185">Reference proteome</keyword>
<keyword evidence="3" id="KW-0269">Exonuclease</keyword>
<dbReference type="eggNOG" id="arCOG08107">
    <property type="taxonomic scope" value="Archaea"/>
</dbReference>
<dbReference type="GO" id="GO:0004519">
    <property type="term" value="F:endonuclease activity"/>
    <property type="evidence" value="ECO:0007669"/>
    <property type="project" value="UniProtKB-KW"/>
</dbReference>
<feature type="compositionally biased region" description="Acidic residues" evidence="1">
    <location>
        <begin position="37"/>
        <end position="47"/>
    </location>
</feature>
<proteinExistence type="predicted"/>
<feature type="region of interest" description="Disordered" evidence="1">
    <location>
        <begin position="21"/>
        <end position="57"/>
    </location>
</feature>
<dbReference type="InterPro" id="IPR050410">
    <property type="entry name" value="CCR4/nocturin_mRNA_transcr"/>
</dbReference>